<accession>A0A167GKK4</accession>
<dbReference type="OrthoDB" id="419768at2759"/>
<dbReference type="SMART" id="SM00239">
    <property type="entry name" value="C2"/>
    <property type="match status" value="2"/>
</dbReference>
<dbReference type="Gene3D" id="2.60.40.150">
    <property type="entry name" value="C2 domain"/>
    <property type="match status" value="2"/>
</dbReference>
<keyword evidence="4 12" id="KW-0812">Transmembrane</keyword>
<evidence type="ECO:0000256" key="10">
    <source>
        <dbReference type="ARBA" id="ARBA00023136"/>
    </source>
</evidence>
<evidence type="ECO:0000256" key="7">
    <source>
        <dbReference type="ARBA" id="ARBA00022989"/>
    </source>
</evidence>
<dbReference type="GO" id="GO:0008289">
    <property type="term" value="F:lipid binding"/>
    <property type="evidence" value="ECO:0007669"/>
    <property type="project" value="UniProtKB-KW"/>
</dbReference>
<dbReference type="CDD" id="cd04052">
    <property type="entry name" value="C2B_Tricalbin-like"/>
    <property type="match status" value="1"/>
</dbReference>
<organism evidence="15 16">
    <name type="scientific">Calocera viscosa (strain TUFC12733)</name>
    <dbReference type="NCBI Taxonomy" id="1330018"/>
    <lineage>
        <taxon>Eukaryota</taxon>
        <taxon>Fungi</taxon>
        <taxon>Dikarya</taxon>
        <taxon>Basidiomycota</taxon>
        <taxon>Agaricomycotina</taxon>
        <taxon>Dacrymycetes</taxon>
        <taxon>Dacrymycetales</taxon>
        <taxon>Dacrymycetaceae</taxon>
        <taxon>Calocera</taxon>
    </lineage>
</organism>
<evidence type="ECO:0000256" key="6">
    <source>
        <dbReference type="ARBA" id="ARBA00022824"/>
    </source>
</evidence>
<evidence type="ECO:0000256" key="4">
    <source>
        <dbReference type="ARBA" id="ARBA00022692"/>
    </source>
</evidence>
<sequence>MSDERRLPERPYGAFNPVPKVAYLFQNIVDPRAATKKKAQKASGEKDEQKRQTLETQKLVSDMQRGKEMEVPDPITKGSVTIRNADEDIGEQTEMEKTGGENVLNKDLPEPDWEDYSRVSRDLSTSALVLSAASYVVIPILLSFIPLPYLSSDSLMYRPLQLLLSLIPPTLCAYTLLFRAHRLMASNLDERRWYSERMRGETAGQDRDGDGTVSSEERVKESAEWVNAALAKIMPILNPDIFSYLIDMLEDVMQASVPGIVHSVRISDVGLGSTPLRIVSIRSLPDAEGAQELETEEEKGTHINVEFSFAYRAAPSGGDVQSKAQNAHLLVEFFMGLKGLAGVAMPVWVEIRGAVGTGRARLQLDGNPPFAKNCTVTLLGLPQIDIAATPMSQKFANVMNLPVISTFIENSINTAAAEYVAPKHLVINLKQLLAGDDIKKDTMALGVVIIHIHRAKNIKSADANGKSDPYVTVAYSRLSKPLFSTRIILGELNPVFQETACIPIDVSLVKIKESIQLQLWDSDRSSADDVLGHVEMDITELVRNRGKAFRRCMALEGTDKGTKMPGELEFTIGFYGKISPTASLKTDGADPGIPEDLKNRSDFKEKRSAALSDLEAAVLVTPPDPTYPSGILSIQIHEVSDLGINKTTGSLKGGKKMGQQGQEPSIMTEEGNHLPSSYCNILVNDKRVYKTRVKPISGIANFNAGEIHHLPGPVLTSEWLIPAQGTEKFISNWRTSHVTVVVRDSRNRENDPIIGLVFLKLSDIFVNASEVTRVYPLERGIGYGNIRLSILFRPVEAKLSSNLLGFDIGELHLKSLKVVEADPKVADELAACKLKIGTPSSTLKVSSDVAEEEDDTVEWVPDQPLLLPLERRYSEAMVVKFNSKGMTSSTKAIAVLWLRDLVDNDDAPVRVGIWEAHEDGRIEQNYMSADGLEETDSLSNEADEGRVRVGTLEIKVVFKPGLTDEHSKTRDTNDKRAREEQESLEAMDSGGLRDAMDEDPLPDLVSIKSSEDNTSVYPDETEYIGQQNAAPGSDNAEEDEDTKSLKDKFVEWRASEHRLHAQHRGIMQKKPARTAKWIKDTVKQEGHNVAQRFRMTARQPDVDTEV</sequence>
<dbReference type="STRING" id="1330018.A0A167GKK4"/>
<keyword evidence="2" id="KW-0813">Transport</keyword>
<proteinExistence type="predicted"/>
<feature type="compositionally biased region" description="Basic and acidic residues" evidence="11">
    <location>
        <begin position="963"/>
        <end position="981"/>
    </location>
</feature>
<dbReference type="PANTHER" id="PTHR47348:SF3">
    <property type="entry name" value="MEIOTICALLY UP-REGULATED GENE 190 PROTEIN"/>
    <property type="match status" value="1"/>
</dbReference>
<dbReference type="PROSITE" id="PS51847">
    <property type="entry name" value="SMP"/>
    <property type="match status" value="1"/>
</dbReference>
<feature type="domain" description="C2" evidence="13">
    <location>
        <begin position="428"/>
        <end position="553"/>
    </location>
</feature>
<feature type="region of interest" description="Disordered" evidence="11">
    <location>
        <begin position="963"/>
        <end position="1043"/>
    </location>
</feature>
<evidence type="ECO:0000259" key="14">
    <source>
        <dbReference type="PROSITE" id="PS51847"/>
    </source>
</evidence>
<evidence type="ECO:0000313" key="15">
    <source>
        <dbReference type="EMBL" id="KZO90656.1"/>
    </source>
</evidence>
<name>A0A167GKK4_CALVF</name>
<dbReference type="InterPro" id="IPR031468">
    <property type="entry name" value="SMP_LBD"/>
</dbReference>
<keyword evidence="10 12" id="KW-0472">Membrane</keyword>
<dbReference type="InterPro" id="IPR035892">
    <property type="entry name" value="C2_domain_sf"/>
</dbReference>
<evidence type="ECO:0000256" key="5">
    <source>
        <dbReference type="ARBA" id="ARBA00022737"/>
    </source>
</evidence>
<evidence type="ECO:0000256" key="8">
    <source>
        <dbReference type="ARBA" id="ARBA00023055"/>
    </source>
</evidence>
<comment type="subcellular location">
    <subcellularLocation>
        <location evidence="1">Endoplasmic reticulum membrane</location>
    </subcellularLocation>
</comment>
<keyword evidence="8" id="KW-0445">Lipid transport</keyword>
<protein>
    <recommendedName>
        <fullName evidence="17">C2 domain-containing protein</fullName>
    </recommendedName>
</protein>
<keyword evidence="9" id="KW-0446">Lipid-binding</keyword>
<dbReference type="GO" id="GO:0006869">
    <property type="term" value="P:lipid transport"/>
    <property type="evidence" value="ECO:0007669"/>
    <property type="project" value="UniProtKB-KW"/>
</dbReference>
<keyword evidence="3" id="KW-0597">Phosphoprotein</keyword>
<keyword evidence="6" id="KW-0256">Endoplasmic reticulum</keyword>
<dbReference type="GO" id="GO:0061817">
    <property type="term" value="P:endoplasmic reticulum-plasma membrane tethering"/>
    <property type="evidence" value="ECO:0007669"/>
    <property type="project" value="InterPro"/>
</dbReference>
<feature type="region of interest" description="Disordered" evidence="11">
    <location>
        <begin position="34"/>
        <end position="74"/>
    </location>
</feature>
<evidence type="ECO:0000256" key="12">
    <source>
        <dbReference type="SAM" id="Phobius"/>
    </source>
</evidence>
<evidence type="ECO:0000256" key="1">
    <source>
        <dbReference type="ARBA" id="ARBA00004586"/>
    </source>
</evidence>
<dbReference type="SUPFAM" id="SSF49562">
    <property type="entry name" value="C2 domain (Calcium/lipid-binding domain, CaLB)"/>
    <property type="match status" value="2"/>
</dbReference>
<evidence type="ECO:0000256" key="9">
    <source>
        <dbReference type="ARBA" id="ARBA00023121"/>
    </source>
</evidence>
<dbReference type="Pfam" id="PF25331">
    <property type="entry name" value="C2_Mug190_3rd"/>
    <property type="match status" value="1"/>
</dbReference>
<evidence type="ECO:0000256" key="11">
    <source>
        <dbReference type="SAM" id="MobiDB-lite"/>
    </source>
</evidence>
<evidence type="ECO:0000256" key="2">
    <source>
        <dbReference type="ARBA" id="ARBA00022448"/>
    </source>
</evidence>
<dbReference type="PANTHER" id="PTHR47348">
    <property type="entry name" value="MEIOTICALLY UP-REGULATED GENE 190 PROTEIN"/>
    <property type="match status" value="1"/>
</dbReference>
<keyword evidence="5" id="KW-0677">Repeat</keyword>
<reference evidence="15 16" key="1">
    <citation type="journal article" date="2016" name="Mol. Biol. Evol.">
        <title>Comparative Genomics of Early-Diverging Mushroom-Forming Fungi Provides Insights into the Origins of Lignocellulose Decay Capabilities.</title>
        <authorList>
            <person name="Nagy L.G."/>
            <person name="Riley R."/>
            <person name="Tritt A."/>
            <person name="Adam C."/>
            <person name="Daum C."/>
            <person name="Floudas D."/>
            <person name="Sun H."/>
            <person name="Yadav J.S."/>
            <person name="Pangilinan J."/>
            <person name="Larsson K.H."/>
            <person name="Matsuura K."/>
            <person name="Barry K."/>
            <person name="Labutti K."/>
            <person name="Kuo R."/>
            <person name="Ohm R.A."/>
            <person name="Bhattacharya S.S."/>
            <person name="Shirouzu T."/>
            <person name="Yoshinaga Y."/>
            <person name="Martin F.M."/>
            <person name="Grigoriev I.V."/>
            <person name="Hibbett D.S."/>
        </authorList>
    </citation>
    <scope>NUCLEOTIDE SEQUENCE [LARGE SCALE GENOMIC DNA]</scope>
    <source>
        <strain evidence="15 16">TUFC12733</strain>
    </source>
</reference>
<feature type="domain" description="SMP-LTD" evidence="14">
    <location>
        <begin position="219"/>
        <end position="430"/>
    </location>
</feature>
<dbReference type="GO" id="GO:0005789">
    <property type="term" value="C:endoplasmic reticulum membrane"/>
    <property type="evidence" value="ECO:0007669"/>
    <property type="project" value="UniProtKB-SubCell"/>
</dbReference>
<keyword evidence="7 12" id="KW-1133">Transmembrane helix</keyword>
<dbReference type="Proteomes" id="UP000076738">
    <property type="component" value="Unassembled WGS sequence"/>
</dbReference>
<dbReference type="InterPro" id="IPR000008">
    <property type="entry name" value="C2_dom"/>
</dbReference>
<feature type="transmembrane region" description="Helical" evidence="12">
    <location>
        <begin position="127"/>
        <end position="147"/>
    </location>
</feature>
<dbReference type="InterPro" id="IPR057349">
    <property type="entry name" value="C2_Mug190_3rd"/>
</dbReference>
<dbReference type="Pfam" id="PF25669">
    <property type="entry name" value="SMP_MUG190-like"/>
    <property type="match status" value="1"/>
</dbReference>
<evidence type="ECO:0000259" key="13">
    <source>
        <dbReference type="PROSITE" id="PS50004"/>
    </source>
</evidence>
<dbReference type="Pfam" id="PF00168">
    <property type="entry name" value="C2"/>
    <property type="match status" value="1"/>
</dbReference>
<dbReference type="AlphaFoldDB" id="A0A167GKK4"/>
<dbReference type="EMBL" id="KV417337">
    <property type="protein sequence ID" value="KZO90656.1"/>
    <property type="molecule type" value="Genomic_DNA"/>
</dbReference>
<feature type="compositionally biased region" description="Basic and acidic residues" evidence="11">
    <location>
        <begin position="43"/>
        <end position="53"/>
    </location>
</feature>
<evidence type="ECO:0000313" key="16">
    <source>
        <dbReference type="Proteomes" id="UP000076738"/>
    </source>
</evidence>
<dbReference type="PROSITE" id="PS50004">
    <property type="entry name" value="C2"/>
    <property type="match status" value="1"/>
</dbReference>
<evidence type="ECO:0000256" key="3">
    <source>
        <dbReference type="ARBA" id="ARBA00022553"/>
    </source>
</evidence>
<gene>
    <name evidence="15" type="ORF">CALVIDRAFT_542524</name>
</gene>
<dbReference type="InterPro" id="IPR037765">
    <property type="entry name" value="C2B_Tricalbin"/>
</dbReference>
<evidence type="ECO:0008006" key="17">
    <source>
        <dbReference type="Google" id="ProtNLM"/>
    </source>
</evidence>
<keyword evidence="16" id="KW-1185">Reference proteome</keyword>
<dbReference type="CDD" id="cd21676">
    <property type="entry name" value="SMP_Mug190"/>
    <property type="match status" value="1"/>
</dbReference>